<evidence type="ECO:0000256" key="1">
    <source>
        <dbReference type="SAM" id="SignalP"/>
    </source>
</evidence>
<dbReference type="SUPFAM" id="SSF82153">
    <property type="entry name" value="FAS1 domain"/>
    <property type="match status" value="2"/>
</dbReference>
<dbReference type="Pfam" id="PF02469">
    <property type="entry name" value="Fasciclin"/>
    <property type="match status" value="2"/>
</dbReference>
<feature type="signal peptide" evidence="1">
    <location>
        <begin position="1"/>
        <end position="24"/>
    </location>
</feature>
<dbReference type="SMART" id="SM00554">
    <property type="entry name" value="FAS1"/>
    <property type="match status" value="2"/>
</dbReference>
<dbReference type="InterPro" id="IPR036378">
    <property type="entry name" value="FAS1_dom_sf"/>
</dbReference>
<evidence type="ECO:0000259" key="2">
    <source>
        <dbReference type="PROSITE" id="PS50213"/>
    </source>
</evidence>
<sequence length="301" mass="33406">MKTLTYLFSVTLCCFGLYVLETEGNMFNVYNVASRIQEISTFVSAIGDAGLKNNLTGSSQFTLFAPTNEAFNELPANVKNNKTLMKSIVMYHITKGMLTHKRILDDSTVDSLLQGAKLRLNKYGFQSFALPTICITGVNADYFDVHASNGIIYILEKVIYPFPKQNAYEVAARSTDFSTLSFLLVKDKLDALLKNAPHVTVFAPTNKAFQNVPSKTMSNLLSNQTALDNVLKFHVLQSTYYTAAIPRRSGKLVLTTESTKRVTFYTGEDGVLYVDEAKVLTSNITLTNGVLHIIDKVLIPH</sequence>
<dbReference type="FunFam" id="2.30.180.10:FF:000032">
    <property type="entry name" value="Fasciclin domain-containing protein, putative"/>
    <property type="match status" value="2"/>
</dbReference>
<dbReference type="AlphaFoldDB" id="A0A194ANY0"/>
<dbReference type="PANTHER" id="PTHR10900:SF124">
    <property type="entry name" value="FI05614P"/>
    <property type="match status" value="1"/>
</dbReference>
<feature type="domain" description="FAS1" evidence="2">
    <location>
        <begin position="26"/>
        <end position="159"/>
    </location>
</feature>
<evidence type="ECO:0000313" key="3">
    <source>
        <dbReference type="EMBL" id="JAS03928.1"/>
    </source>
</evidence>
<organism evidence="3">
    <name type="scientific">Pinctada fucata</name>
    <name type="common">Akoya pearl oyster</name>
    <name type="synonym">Pinctada imbricata fucata</name>
    <dbReference type="NCBI Taxonomy" id="50426"/>
    <lineage>
        <taxon>Eukaryota</taxon>
        <taxon>Metazoa</taxon>
        <taxon>Spiralia</taxon>
        <taxon>Lophotrochozoa</taxon>
        <taxon>Mollusca</taxon>
        <taxon>Bivalvia</taxon>
        <taxon>Autobranchia</taxon>
        <taxon>Pteriomorphia</taxon>
        <taxon>Pterioida</taxon>
        <taxon>Pterioidea</taxon>
        <taxon>Pteriidae</taxon>
        <taxon>Pinctada</taxon>
    </lineage>
</organism>
<accession>A0A194ANY0</accession>
<dbReference type="PANTHER" id="PTHR10900">
    <property type="entry name" value="PERIOSTIN-RELATED"/>
    <property type="match status" value="1"/>
</dbReference>
<dbReference type="InterPro" id="IPR000782">
    <property type="entry name" value="FAS1_domain"/>
</dbReference>
<feature type="domain" description="FAS1" evidence="2">
    <location>
        <begin position="164"/>
        <end position="298"/>
    </location>
</feature>
<protein>
    <recommendedName>
        <fullName evidence="2">FAS1 domain-containing protein</fullName>
    </recommendedName>
</protein>
<dbReference type="EMBL" id="GELH01000344">
    <property type="protein sequence ID" value="JAS03928.1"/>
    <property type="molecule type" value="Transcribed_RNA"/>
</dbReference>
<feature type="chain" id="PRO_5013481192" description="FAS1 domain-containing protein" evidence="1">
    <location>
        <begin position="25"/>
        <end position="301"/>
    </location>
</feature>
<keyword evidence="1" id="KW-0732">Signal</keyword>
<dbReference type="Gene3D" id="2.30.180.10">
    <property type="entry name" value="FAS1 domain"/>
    <property type="match status" value="2"/>
</dbReference>
<name>A0A194ANY0_PINFU</name>
<dbReference type="PROSITE" id="PS50213">
    <property type="entry name" value="FAS1"/>
    <property type="match status" value="2"/>
</dbReference>
<dbReference type="InterPro" id="IPR050904">
    <property type="entry name" value="Adhesion/Biosynth-related"/>
</dbReference>
<reference evidence="3" key="1">
    <citation type="submission" date="2016-03" db="EMBL/GenBank/DDBJ databases">
        <authorList>
            <person name="Ploux O."/>
        </authorList>
    </citation>
    <scope>NUCLEOTIDE SEQUENCE</scope>
    <source>
        <tissue evidence="3">Mantle</tissue>
    </source>
</reference>
<proteinExistence type="predicted"/>
<dbReference type="EMBL" id="GELH01000343">
    <property type="protein sequence ID" value="JAS03929.1"/>
    <property type="molecule type" value="Transcribed_RNA"/>
</dbReference>